<keyword evidence="2" id="KW-1185">Reference proteome</keyword>
<name>A0A0D7AXF7_9AGAR</name>
<dbReference type="EMBL" id="KN880844">
    <property type="protein sequence ID" value="KIY61961.1"/>
    <property type="molecule type" value="Genomic_DNA"/>
</dbReference>
<proteinExistence type="predicted"/>
<gene>
    <name evidence="1" type="ORF">CYLTODRAFT_459411</name>
</gene>
<protein>
    <submittedName>
        <fullName evidence="1">Uncharacterized protein</fullName>
    </submittedName>
</protein>
<evidence type="ECO:0000313" key="2">
    <source>
        <dbReference type="Proteomes" id="UP000054007"/>
    </source>
</evidence>
<dbReference type="AlphaFoldDB" id="A0A0D7AXF7"/>
<dbReference type="Proteomes" id="UP000054007">
    <property type="component" value="Unassembled WGS sequence"/>
</dbReference>
<reference evidence="1 2" key="1">
    <citation type="journal article" date="2015" name="Fungal Genet. Biol.">
        <title>Evolution of novel wood decay mechanisms in Agaricales revealed by the genome sequences of Fistulina hepatica and Cylindrobasidium torrendii.</title>
        <authorList>
            <person name="Floudas D."/>
            <person name="Held B.W."/>
            <person name="Riley R."/>
            <person name="Nagy L.G."/>
            <person name="Koehler G."/>
            <person name="Ransdell A.S."/>
            <person name="Younus H."/>
            <person name="Chow J."/>
            <person name="Chiniquy J."/>
            <person name="Lipzen A."/>
            <person name="Tritt A."/>
            <person name="Sun H."/>
            <person name="Haridas S."/>
            <person name="LaButti K."/>
            <person name="Ohm R.A."/>
            <person name="Kues U."/>
            <person name="Blanchette R.A."/>
            <person name="Grigoriev I.V."/>
            <person name="Minto R.E."/>
            <person name="Hibbett D.S."/>
        </authorList>
    </citation>
    <scope>NUCLEOTIDE SEQUENCE [LARGE SCALE GENOMIC DNA]</scope>
    <source>
        <strain evidence="1 2">FP15055 ss-10</strain>
    </source>
</reference>
<evidence type="ECO:0000313" key="1">
    <source>
        <dbReference type="EMBL" id="KIY61961.1"/>
    </source>
</evidence>
<accession>A0A0D7AXF7</accession>
<sequence>MSRTALEQRLATHHASFLMRRLGDCGVQDMRDFRLLAGLTLSNHHMLNLRLALGLRIWNNWHDLQRILDVIRSEEETQPGRYRSIPGLQRQKIRDKWRRVSVRIAEIPRPPLAVVSNSASVHPGSDEWPIEWDLLGSLAAPRPRW</sequence>
<organism evidence="1 2">
    <name type="scientific">Cylindrobasidium torrendii FP15055 ss-10</name>
    <dbReference type="NCBI Taxonomy" id="1314674"/>
    <lineage>
        <taxon>Eukaryota</taxon>
        <taxon>Fungi</taxon>
        <taxon>Dikarya</taxon>
        <taxon>Basidiomycota</taxon>
        <taxon>Agaricomycotina</taxon>
        <taxon>Agaricomycetes</taxon>
        <taxon>Agaricomycetidae</taxon>
        <taxon>Agaricales</taxon>
        <taxon>Marasmiineae</taxon>
        <taxon>Physalacriaceae</taxon>
        <taxon>Cylindrobasidium</taxon>
    </lineage>
</organism>